<keyword evidence="1" id="KW-0233">DNA recombination</keyword>
<accession>A0ABT8TH01</accession>
<dbReference type="InterPro" id="IPR011010">
    <property type="entry name" value="DNA_brk_join_enz"/>
</dbReference>
<dbReference type="Pfam" id="PF00589">
    <property type="entry name" value="Phage_integrase"/>
    <property type="match status" value="1"/>
</dbReference>
<organism evidence="3 4">
    <name type="scientific">Gilvimarinus algae</name>
    <dbReference type="NCBI Taxonomy" id="3058037"/>
    <lineage>
        <taxon>Bacteria</taxon>
        <taxon>Pseudomonadati</taxon>
        <taxon>Pseudomonadota</taxon>
        <taxon>Gammaproteobacteria</taxon>
        <taxon>Cellvibrionales</taxon>
        <taxon>Cellvibrionaceae</taxon>
        <taxon>Gilvimarinus</taxon>
    </lineage>
</organism>
<evidence type="ECO:0000259" key="2">
    <source>
        <dbReference type="PROSITE" id="PS51898"/>
    </source>
</evidence>
<dbReference type="EMBL" id="JAULRT010000052">
    <property type="protein sequence ID" value="MDO3382393.1"/>
    <property type="molecule type" value="Genomic_DNA"/>
</dbReference>
<dbReference type="Gene3D" id="1.10.443.10">
    <property type="entry name" value="Intergrase catalytic core"/>
    <property type="match status" value="1"/>
</dbReference>
<comment type="caution">
    <text evidence="3">The sequence shown here is derived from an EMBL/GenBank/DDBJ whole genome shotgun (WGS) entry which is preliminary data.</text>
</comment>
<evidence type="ECO:0000256" key="1">
    <source>
        <dbReference type="ARBA" id="ARBA00023172"/>
    </source>
</evidence>
<dbReference type="PROSITE" id="PS51898">
    <property type="entry name" value="TYR_RECOMBINASE"/>
    <property type="match status" value="1"/>
</dbReference>
<evidence type="ECO:0000313" key="4">
    <source>
        <dbReference type="Proteomes" id="UP001168380"/>
    </source>
</evidence>
<dbReference type="InterPro" id="IPR013762">
    <property type="entry name" value="Integrase-like_cat_sf"/>
</dbReference>
<protein>
    <submittedName>
        <fullName evidence="3">Tyrosine-type recombinase/integrase</fullName>
    </submittedName>
</protein>
<feature type="domain" description="Tyr recombinase" evidence="2">
    <location>
        <begin position="1"/>
        <end position="90"/>
    </location>
</feature>
<name>A0ABT8TH01_9GAMM</name>
<gene>
    <name evidence="3" type="ORF">QWI16_09415</name>
</gene>
<dbReference type="InterPro" id="IPR002104">
    <property type="entry name" value="Integrase_catalytic"/>
</dbReference>
<dbReference type="SUPFAM" id="SSF56349">
    <property type="entry name" value="DNA breaking-rejoining enzymes"/>
    <property type="match status" value="1"/>
</dbReference>
<sequence length="92" mass="10485">MGQFRQGQRVFPISRQTVNRHIHKLIDGVGGAPFPISAHTFRHSFAIHLLLHGRPLKYVSQLLGHRNVESTEIYTNVLTFDGVHFLDGVDFH</sequence>
<keyword evidence="4" id="KW-1185">Reference proteome</keyword>
<reference evidence="3" key="1">
    <citation type="submission" date="2023-07" db="EMBL/GenBank/DDBJ databases">
        <title>Gilvimarinus algae sp. nov., isolated from the surface of Kelp.</title>
        <authorList>
            <person name="Sun Y.Y."/>
            <person name="Gong Y."/>
            <person name="Du Z.J."/>
        </authorList>
    </citation>
    <scope>NUCLEOTIDE SEQUENCE</scope>
    <source>
        <strain evidence="3">SDUM040014</strain>
    </source>
</reference>
<dbReference type="Proteomes" id="UP001168380">
    <property type="component" value="Unassembled WGS sequence"/>
</dbReference>
<proteinExistence type="predicted"/>
<evidence type="ECO:0000313" key="3">
    <source>
        <dbReference type="EMBL" id="MDO3382393.1"/>
    </source>
</evidence>